<protein>
    <submittedName>
        <fullName evidence="7">Metal-dependent hydrolase of the beta-lactamase superfamily II</fullName>
    </submittedName>
</protein>
<dbReference type="Pfam" id="PF00753">
    <property type="entry name" value="Lactamase_B"/>
    <property type="match status" value="1"/>
</dbReference>
<evidence type="ECO:0000256" key="1">
    <source>
        <dbReference type="ARBA" id="ARBA00001947"/>
    </source>
</evidence>
<evidence type="ECO:0000256" key="3">
    <source>
        <dbReference type="ARBA" id="ARBA00022723"/>
    </source>
</evidence>
<dbReference type="Proteomes" id="UP000027644">
    <property type="component" value="Unassembled WGS sequence"/>
</dbReference>
<evidence type="ECO:0000313" key="8">
    <source>
        <dbReference type="Proteomes" id="UP000027644"/>
    </source>
</evidence>
<keyword evidence="3" id="KW-0479">Metal-binding</keyword>
<dbReference type="EMBL" id="AVQL01000430">
    <property type="protein sequence ID" value="KEQ01242.1"/>
    <property type="molecule type" value="Genomic_DNA"/>
</dbReference>
<comment type="caution">
    <text evidence="7">The sequence shown here is derived from an EMBL/GenBank/DDBJ whole genome shotgun (WGS) entry which is preliminary data.</text>
</comment>
<evidence type="ECO:0000256" key="4">
    <source>
        <dbReference type="ARBA" id="ARBA00022801"/>
    </source>
</evidence>
<dbReference type="InterPro" id="IPR001279">
    <property type="entry name" value="Metallo-B-lactamas"/>
</dbReference>
<feature type="domain" description="Metallo-beta-lactamase" evidence="6">
    <location>
        <begin position="31"/>
        <end position="264"/>
    </location>
</feature>
<comment type="cofactor">
    <cofactor evidence="1">
        <name>Zn(2+)</name>
        <dbReference type="ChEBI" id="CHEBI:29105"/>
    </cofactor>
</comment>
<keyword evidence="5" id="KW-0862">Zinc</keyword>
<dbReference type="InterPro" id="IPR051013">
    <property type="entry name" value="MBL_superfamily_lactonases"/>
</dbReference>
<dbReference type="Gene3D" id="3.60.15.10">
    <property type="entry name" value="Ribonuclease Z/Hydroxyacylglutathione hydrolase-like"/>
    <property type="match status" value="1"/>
</dbReference>
<comment type="similarity">
    <text evidence="2">Belongs to the metallo-beta-lactamase superfamily.</text>
</comment>
<keyword evidence="4 7" id="KW-0378">Hydrolase</keyword>
<proteinExistence type="inferred from homology"/>
<dbReference type="PANTHER" id="PTHR42978:SF2">
    <property type="entry name" value="102 KBASES UNSTABLE REGION: FROM 1 TO 119443"/>
    <property type="match status" value="1"/>
</dbReference>
<gene>
    <name evidence="7" type="ORF">SASC598J21_009800</name>
</gene>
<dbReference type="SUPFAM" id="SSF56281">
    <property type="entry name" value="Metallo-hydrolase/oxidoreductase"/>
    <property type="match status" value="1"/>
</dbReference>
<dbReference type="SMART" id="SM00849">
    <property type="entry name" value="Lactamase_B"/>
    <property type="match status" value="1"/>
</dbReference>
<name>A0A074VBI6_9NEIS</name>
<dbReference type="AlphaFoldDB" id="A0A074VBI6"/>
<reference evidence="7 8" key="1">
    <citation type="journal article" date="2014" name="PLoS Genet.">
        <title>Hidden diversity in honey bee gut symbionts detected by single-cell genomics.</title>
        <authorList>
            <person name="Engel P."/>
            <person name="Stepanauskas R."/>
            <person name="Moran N."/>
        </authorList>
    </citation>
    <scope>NUCLEOTIDE SEQUENCE [LARGE SCALE GENOMIC DNA]</scope>
    <source>
        <strain evidence="7 8">SCGC AB-598-J21</strain>
    </source>
</reference>
<accession>A0A074VBI6</accession>
<dbReference type="GO" id="GO:0016787">
    <property type="term" value="F:hydrolase activity"/>
    <property type="evidence" value="ECO:0007669"/>
    <property type="project" value="UniProtKB-KW"/>
</dbReference>
<evidence type="ECO:0000259" key="6">
    <source>
        <dbReference type="SMART" id="SM00849"/>
    </source>
</evidence>
<evidence type="ECO:0000313" key="7">
    <source>
        <dbReference type="EMBL" id="KEQ01242.1"/>
    </source>
</evidence>
<organism evidence="7 8">
    <name type="scientific">Snodgrassella alvi SCGC AB-598-J21</name>
    <dbReference type="NCBI Taxonomy" id="1385367"/>
    <lineage>
        <taxon>Bacteria</taxon>
        <taxon>Pseudomonadati</taxon>
        <taxon>Pseudomonadota</taxon>
        <taxon>Betaproteobacteria</taxon>
        <taxon>Neisseriales</taxon>
        <taxon>Neisseriaceae</taxon>
        <taxon>Snodgrassella</taxon>
    </lineage>
</organism>
<dbReference type="CDD" id="cd07730">
    <property type="entry name" value="metallo-hydrolase-like_MBL-fold"/>
    <property type="match status" value="1"/>
</dbReference>
<sequence>MARITPFKAGYCTHIACMAMRGAGFKVCQFPARAWLIEVDGYRWLWDTGYADYFKQYTQTGIFKLYQKTTPVYLNKGESLKEQFITLGIDLASIQNVIISHFHGDHIAGLKDFTHSHFICSQQGWKTLKPLRGFFALKQGFVPDLIPSDFEQRVSFVEHFEICQLAPELAPFTQGYILPNSKEQVILVPLPGHAVGHIGAFILTDKGWTLLASDAAWVKENYQDLRMPSRFAQLIMADSRAFENTLNQLHQLSYHPDVTIYLSHEGEE</sequence>
<dbReference type="InterPro" id="IPR036866">
    <property type="entry name" value="RibonucZ/Hydroxyglut_hydro"/>
</dbReference>
<dbReference type="GO" id="GO:0046872">
    <property type="term" value="F:metal ion binding"/>
    <property type="evidence" value="ECO:0007669"/>
    <property type="project" value="UniProtKB-KW"/>
</dbReference>
<dbReference type="PANTHER" id="PTHR42978">
    <property type="entry name" value="QUORUM-QUENCHING LACTONASE YTNP-RELATED-RELATED"/>
    <property type="match status" value="1"/>
</dbReference>
<evidence type="ECO:0000256" key="5">
    <source>
        <dbReference type="ARBA" id="ARBA00022833"/>
    </source>
</evidence>
<evidence type="ECO:0000256" key="2">
    <source>
        <dbReference type="ARBA" id="ARBA00007749"/>
    </source>
</evidence>